<dbReference type="Gene3D" id="2.40.70.10">
    <property type="entry name" value="Acid Proteases"/>
    <property type="match status" value="1"/>
</dbReference>
<proteinExistence type="predicted"/>
<dbReference type="Gramene" id="Psat01G0275600-T1">
    <property type="protein sequence ID" value="KAI5444251.1"/>
    <property type="gene ID" value="KIW84_012756"/>
</dbReference>
<feature type="compositionally biased region" description="Polar residues" evidence="1">
    <location>
        <begin position="356"/>
        <end position="368"/>
    </location>
</feature>
<accession>A0A9D5BIN2</accession>
<dbReference type="PANTHER" id="PTHR32108:SF9">
    <property type="entry name" value="REVERSE TRANSCRIPTASE RNASE H-LIKE DOMAIN-CONTAINING PROTEIN"/>
    <property type="match status" value="1"/>
</dbReference>
<dbReference type="Proteomes" id="UP001058974">
    <property type="component" value="Chromosome 1"/>
</dbReference>
<dbReference type="SUPFAM" id="SSF50630">
    <property type="entry name" value="Acid proteases"/>
    <property type="match status" value="1"/>
</dbReference>
<protein>
    <submittedName>
        <fullName evidence="2">Uncharacterized protein</fullName>
    </submittedName>
</protein>
<feature type="region of interest" description="Disordered" evidence="1">
    <location>
        <begin position="335"/>
        <end position="369"/>
    </location>
</feature>
<name>A0A9D5BIN2_PEA</name>
<dbReference type="PANTHER" id="PTHR32108">
    <property type="entry name" value="DNA-DIRECTED RNA POLYMERASE SUBUNIT ALPHA"/>
    <property type="match status" value="1"/>
</dbReference>
<dbReference type="InterPro" id="IPR021109">
    <property type="entry name" value="Peptidase_aspartic_dom_sf"/>
</dbReference>
<evidence type="ECO:0000313" key="3">
    <source>
        <dbReference type="Proteomes" id="UP001058974"/>
    </source>
</evidence>
<comment type="caution">
    <text evidence="2">The sequence shown here is derived from an EMBL/GenBank/DDBJ whole genome shotgun (WGS) entry which is preliminary data.</text>
</comment>
<organism evidence="2 3">
    <name type="scientific">Pisum sativum</name>
    <name type="common">Garden pea</name>
    <name type="synonym">Lathyrus oleraceus</name>
    <dbReference type="NCBI Taxonomy" id="3888"/>
    <lineage>
        <taxon>Eukaryota</taxon>
        <taxon>Viridiplantae</taxon>
        <taxon>Streptophyta</taxon>
        <taxon>Embryophyta</taxon>
        <taxon>Tracheophyta</taxon>
        <taxon>Spermatophyta</taxon>
        <taxon>Magnoliopsida</taxon>
        <taxon>eudicotyledons</taxon>
        <taxon>Gunneridae</taxon>
        <taxon>Pentapetalae</taxon>
        <taxon>rosids</taxon>
        <taxon>fabids</taxon>
        <taxon>Fabales</taxon>
        <taxon>Fabaceae</taxon>
        <taxon>Papilionoideae</taxon>
        <taxon>50 kb inversion clade</taxon>
        <taxon>NPAAA clade</taxon>
        <taxon>Hologalegina</taxon>
        <taxon>IRL clade</taxon>
        <taxon>Fabeae</taxon>
        <taxon>Lathyrus</taxon>
    </lineage>
</organism>
<keyword evidence="3" id="KW-1185">Reference proteome</keyword>
<sequence length="564" mass="63707">MDALGLDAAEMCLVPGVVIPSKFKVLYYERYKGNINPRTHIRAYYRKMAAYSNDDRLLKNFFQDSLSGASLDWYMKLKGIHIRTRREMAEAFLKELGPPPAVLVPGYDANARCEFHFGAPGHSIGNCKALKYKVQDLIHSKEITFTPNGPNGNNNHMPPHDKTNVNMVELDSGRKVITFVNDLKTPVLEIKNVLLRNDMFSVCAQTYEYYSKNPQQCEILKASIQTLMNQGILIIDRPFTIKDVSTLEILYDEVPPMQIPYNLSQLTLSANPVTPMIIAVPTLFPYKDTGVVPWMYDTPVYIHGQKVQAKLIKSDDPLRNIVGTDGVTRSGRIFARAPPPIENDGPLAQDRGKQVDNAQPRQDPLTTSEVDELQRIIKRSDYRVVEQLNQTPSKISMLSILMCLEDHRDALIPTEGRNHNKAFHIYIKCVDTGSSLNVMSKGSLAKLTIEELVMKPSELVVRAFDGSRRTVIGEIDLLMKIGPHTFFITVIVMDLHPACSCLLGRLWIHSAGAVTSILYHRLRFVVNKKLVVVKGEEYFLVSHLESFRYIEGDGEIKKIPFQSF</sequence>
<dbReference type="AlphaFoldDB" id="A0A9D5BIN2"/>
<reference evidence="2 3" key="1">
    <citation type="journal article" date="2022" name="Nat. Genet.">
        <title>Improved pea reference genome and pan-genome highlight genomic features and evolutionary characteristics.</title>
        <authorList>
            <person name="Yang T."/>
            <person name="Liu R."/>
            <person name="Luo Y."/>
            <person name="Hu S."/>
            <person name="Wang D."/>
            <person name="Wang C."/>
            <person name="Pandey M.K."/>
            <person name="Ge S."/>
            <person name="Xu Q."/>
            <person name="Li N."/>
            <person name="Li G."/>
            <person name="Huang Y."/>
            <person name="Saxena R.K."/>
            <person name="Ji Y."/>
            <person name="Li M."/>
            <person name="Yan X."/>
            <person name="He Y."/>
            <person name="Liu Y."/>
            <person name="Wang X."/>
            <person name="Xiang C."/>
            <person name="Varshney R.K."/>
            <person name="Ding H."/>
            <person name="Gao S."/>
            <person name="Zong X."/>
        </authorList>
    </citation>
    <scope>NUCLEOTIDE SEQUENCE [LARGE SCALE GENOMIC DNA]</scope>
    <source>
        <strain evidence="2 3">cv. Zhongwan 6</strain>
    </source>
</reference>
<dbReference type="CDD" id="cd00303">
    <property type="entry name" value="retropepsin_like"/>
    <property type="match status" value="1"/>
</dbReference>
<evidence type="ECO:0000313" key="2">
    <source>
        <dbReference type="EMBL" id="KAI5444251.1"/>
    </source>
</evidence>
<gene>
    <name evidence="2" type="ORF">KIW84_012756</name>
</gene>
<evidence type="ECO:0000256" key="1">
    <source>
        <dbReference type="SAM" id="MobiDB-lite"/>
    </source>
</evidence>
<dbReference type="EMBL" id="JAMSHJ010000001">
    <property type="protein sequence ID" value="KAI5444251.1"/>
    <property type="molecule type" value="Genomic_DNA"/>
</dbReference>